<dbReference type="EMBL" id="JBJUIK010000004">
    <property type="protein sequence ID" value="KAL3529344.1"/>
    <property type="molecule type" value="Genomic_DNA"/>
</dbReference>
<evidence type="ECO:0000313" key="3">
    <source>
        <dbReference type="Proteomes" id="UP001630127"/>
    </source>
</evidence>
<feature type="region of interest" description="Disordered" evidence="1">
    <location>
        <begin position="56"/>
        <end position="89"/>
    </location>
</feature>
<dbReference type="AlphaFoldDB" id="A0ABD3ACD1"/>
<name>A0ABD3ACD1_9GENT</name>
<sequence length="253" mass="27351">MMAQTQRTRNLSSSGALAVEGSVACGSASEETNPLCSHPSPSSVLDVPISAPMAKGIVNSVDGSNPTRTVDVEPPLSGSVGNEFNPQPDDEMLYSTNTGRQAIPELGDDSQREQAMVSSTGEPFSYSNAIKKMEGCQQFLNNQSVCRESIVRTKDQLINGNDAVGPEASISLANSPISPSISALLNFEETLQCGNDLKQLGFEDNFTYGNRSNELFDCLNEDVAMDSPELDEEELKWLNENLLNDDLISPKYF</sequence>
<comment type="caution">
    <text evidence="2">The sequence shown here is derived from an EMBL/GenBank/DDBJ whole genome shotgun (WGS) entry which is preliminary data.</text>
</comment>
<proteinExistence type="predicted"/>
<organism evidence="2 3">
    <name type="scientific">Cinchona calisaya</name>
    <dbReference type="NCBI Taxonomy" id="153742"/>
    <lineage>
        <taxon>Eukaryota</taxon>
        <taxon>Viridiplantae</taxon>
        <taxon>Streptophyta</taxon>
        <taxon>Embryophyta</taxon>
        <taxon>Tracheophyta</taxon>
        <taxon>Spermatophyta</taxon>
        <taxon>Magnoliopsida</taxon>
        <taxon>eudicotyledons</taxon>
        <taxon>Gunneridae</taxon>
        <taxon>Pentapetalae</taxon>
        <taxon>asterids</taxon>
        <taxon>lamiids</taxon>
        <taxon>Gentianales</taxon>
        <taxon>Rubiaceae</taxon>
        <taxon>Cinchonoideae</taxon>
        <taxon>Cinchoneae</taxon>
        <taxon>Cinchona</taxon>
    </lineage>
</organism>
<keyword evidence="3" id="KW-1185">Reference proteome</keyword>
<dbReference type="Proteomes" id="UP001630127">
    <property type="component" value="Unassembled WGS sequence"/>
</dbReference>
<accession>A0ABD3ACD1</accession>
<evidence type="ECO:0000256" key="1">
    <source>
        <dbReference type="SAM" id="MobiDB-lite"/>
    </source>
</evidence>
<gene>
    <name evidence="2" type="ORF">ACH5RR_008666</name>
</gene>
<evidence type="ECO:0000313" key="2">
    <source>
        <dbReference type="EMBL" id="KAL3529344.1"/>
    </source>
</evidence>
<protein>
    <submittedName>
        <fullName evidence="2">Uncharacterized protein</fullName>
    </submittedName>
</protein>
<reference evidence="2 3" key="1">
    <citation type="submission" date="2024-11" db="EMBL/GenBank/DDBJ databases">
        <title>A near-complete genome assembly of Cinchona calisaya.</title>
        <authorList>
            <person name="Lian D.C."/>
            <person name="Zhao X.W."/>
            <person name="Wei L."/>
        </authorList>
    </citation>
    <scope>NUCLEOTIDE SEQUENCE [LARGE SCALE GENOMIC DNA]</scope>
    <source>
        <tissue evidence="2">Nenye</tissue>
    </source>
</reference>